<evidence type="ECO:0000259" key="4">
    <source>
        <dbReference type="Pfam" id="PF07064"/>
    </source>
</evidence>
<dbReference type="PANTHER" id="PTHR22746">
    <property type="entry name" value="RAB6A-GEF COMPLEX PARTNER PROTEIN 1"/>
    <property type="match status" value="1"/>
</dbReference>
<dbReference type="Ensembl" id="ENSLCAT00010013555.1">
    <property type="protein sequence ID" value="ENSLCAP00010013277.1"/>
    <property type="gene ID" value="ENSLCAG00010005942.1"/>
</dbReference>
<dbReference type="InterPro" id="IPR036322">
    <property type="entry name" value="WD40_repeat_dom_sf"/>
</dbReference>
<dbReference type="Pfam" id="PF07064">
    <property type="entry name" value="RIC1"/>
    <property type="match status" value="1"/>
</dbReference>
<evidence type="ECO:0000313" key="5">
    <source>
        <dbReference type="Ensembl" id="ENSLCAP00010013277.1"/>
    </source>
</evidence>
<proteinExistence type="predicted"/>
<comment type="subcellular location">
    <subcellularLocation>
        <location evidence="1">Membrane</location>
    </subcellularLocation>
</comment>
<dbReference type="Proteomes" id="UP000314980">
    <property type="component" value="Unassembled WGS sequence"/>
</dbReference>
<dbReference type="InterPro" id="IPR040096">
    <property type="entry name" value="Ric1"/>
</dbReference>
<reference evidence="5" key="3">
    <citation type="submission" date="2025-09" db="UniProtKB">
        <authorList>
            <consortium name="Ensembl"/>
        </authorList>
    </citation>
    <scope>IDENTIFICATION</scope>
</reference>
<dbReference type="SUPFAM" id="SSF50978">
    <property type="entry name" value="WD40 repeat-like"/>
    <property type="match status" value="1"/>
</dbReference>
<keyword evidence="6" id="KW-1185">Reference proteome</keyword>
<evidence type="ECO:0000256" key="1">
    <source>
        <dbReference type="ARBA" id="ARBA00004370"/>
    </source>
</evidence>
<protein>
    <recommendedName>
        <fullName evidence="3">Protein RIC1 homolog</fullName>
    </recommendedName>
</protein>
<gene>
    <name evidence="5" type="primary">RIC1</name>
</gene>
<sequence>MYFLTGWPRRLLCPLKSEEEPFHIQPSSQRFYFAVLSETQLSIWFSRPSVLIVSYIESAKAAAQFGFYQKAEWKPDDSMIAVATAKGYILLFDVLGGGDDKYLYEPVYPKGSPRVKVTPGYKEEQCAPALSLEMKKPVDLEAPITSLQSLQEDLLVCTADGYLHVLHWDGLGSNGRKAICLTTIPFSLDLQSARGGPSLDLEGVYIRCMEYCVTLDGFAVVLSDGRLGFITPLSNTITADQLQGVWAADVTDGTCVAVNNKYRLMAFGCASGSVLVYMIDTTTGSMQLSHKLELTPKHYPDIYNKTGPVKLICWSPDYSVAMVTWECGGLSLWSVFGAHLICTLGEDFAYRSDGTKKDPIKISSMSWGAEGYHLWVLPNKQESRRQEEQQEVEMVEPPQSFLQAGILQFHFIKSSNQEQVLLHGEDRLYLTCGDPTPLHHPPNPDSSLSQGLSTLLGHKHWHVVQIHSTYLESNWPIRVSLGTLIMLTCNMTVTGGLAWWNDFVVVACYNFIDQQEQLRLYQRSSNLDNAFASVTKLHSDTLLLNVFRDMVILFRADCSICLYSIERRNDSPNPSASVELLQEVSMSRYIPHPGLVVSVTLTSVRTETGITLKAPQQACMAESIMLNLAGQLIMLQRDRSGPQVREKETPVNNKKLLPFCPPVVLAQCVENVWTTCRSNRKKRHLLEALWLSCGEAGMKVWLPLFPRDHRKPHSFLSRRIMLPFHINIYPLAVLFEDALVLGATNETVLYDGLQGSSEPLEALFPYCTVERTSQIYLHHILRQLLVRNLGEQALMLAQSCASLPYFPHVMELMVHVVLEEEATSREPIPDPLLPTVAKFITEFPLFLQTIVHCARKTEYALWNYLFAAVGNPKDLFEECLMAQDLDTAASYLIILQNMEVPAVSRQHATLLFNTALEQGKWDLCRHMIRFLKAIGSGEMETPPPTPTTQEPSSTGGFEFFRNRSISLSQSADSIATGKFNLQKTFSMPAGPSCAENMYIDMMLWRHARHLLEQVRLRDLGCFSAQLGFELIGWLCRERNRVARVDDFVSALKRLHKDFLWPFPVIPVGSLSSPLKNGRCRTVLSTRLLKSQSADSLLNSDMDTAPTQAASTNHIWQDGLGQRAKDMDTASSAHSNQHSPQTHDAFLSLLTNKVHCGLVFFFFFSFDLIQHETKAGNLTAVSLLRLSRYLLHVFMEAGCLEWCVVIGLILRDANVIKQVIGFLDSPEVPQETVQSVRNGLLAVDTWASTDWWV</sequence>
<dbReference type="InterPro" id="IPR015943">
    <property type="entry name" value="WD40/YVTN_repeat-like_dom_sf"/>
</dbReference>
<dbReference type="InterPro" id="IPR009771">
    <property type="entry name" value="RIC1_C"/>
</dbReference>
<evidence type="ECO:0000313" key="6">
    <source>
        <dbReference type="Proteomes" id="UP000314980"/>
    </source>
</evidence>
<reference evidence="6" key="1">
    <citation type="submission" date="2015-09" db="EMBL/GenBank/DDBJ databases">
        <authorList>
            <person name="Sai Rama Sridatta P."/>
        </authorList>
    </citation>
    <scope>NUCLEOTIDE SEQUENCE [LARGE SCALE GENOMIC DNA]</scope>
</reference>
<feature type="domain" description="RIC1 C-terminal alpha solenoid region" evidence="4">
    <location>
        <begin position="778"/>
        <end position="936"/>
    </location>
</feature>
<dbReference type="Gene3D" id="2.130.10.10">
    <property type="entry name" value="YVTN repeat-like/Quinoprotein amine dehydrogenase"/>
    <property type="match status" value="1"/>
</dbReference>
<keyword evidence="2" id="KW-0472">Membrane</keyword>
<dbReference type="GO" id="GO:0000139">
    <property type="term" value="C:Golgi membrane"/>
    <property type="evidence" value="ECO:0007669"/>
    <property type="project" value="TreeGrafter"/>
</dbReference>
<dbReference type="GO" id="GO:0034066">
    <property type="term" value="C:Ric1-Rgp1 guanyl-nucleotide exchange factor complex"/>
    <property type="evidence" value="ECO:0007669"/>
    <property type="project" value="InterPro"/>
</dbReference>
<dbReference type="GO" id="GO:0006886">
    <property type="term" value="P:intracellular protein transport"/>
    <property type="evidence" value="ECO:0007669"/>
    <property type="project" value="InterPro"/>
</dbReference>
<dbReference type="GO" id="GO:0005829">
    <property type="term" value="C:cytosol"/>
    <property type="evidence" value="ECO:0007669"/>
    <property type="project" value="TreeGrafter"/>
</dbReference>
<evidence type="ECO:0000256" key="2">
    <source>
        <dbReference type="ARBA" id="ARBA00023136"/>
    </source>
</evidence>
<dbReference type="GeneTree" id="ENSGT00390000002955"/>
<evidence type="ECO:0000256" key="3">
    <source>
        <dbReference type="ARBA" id="ARBA00029879"/>
    </source>
</evidence>
<organism evidence="5 6">
    <name type="scientific">Lates calcarifer</name>
    <name type="common">Barramundi</name>
    <name type="synonym">Holocentrus calcarifer</name>
    <dbReference type="NCBI Taxonomy" id="8187"/>
    <lineage>
        <taxon>Eukaryota</taxon>
        <taxon>Metazoa</taxon>
        <taxon>Chordata</taxon>
        <taxon>Craniata</taxon>
        <taxon>Vertebrata</taxon>
        <taxon>Euteleostomi</taxon>
        <taxon>Actinopterygii</taxon>
        <taxon>Neopterygii</taxon>
        <taxon>Teleostei</taxon>
        <taxon>Neoteleostei</taxon>
        <taxon>Acanthomorphata</taxon>
        <taxon>Carangaria</taxon>
        <taxon>Carangaria incertae sedis</taxon>
        <taxon>Centropomidae</taxon>
        <taxon>Lates</taxon>
    </lineage>
</organism>
<dbReference type="PANTHER" id="PTHR22746:SF10">
    <property type="entry name" value="GUANINE NUCLEOTIDE EXCHANGE FACTOR SUBUNIT RIC1"/>
    <property type="match status" value="1"/>
</dbReference>
<accession>A0A4W6CLW4</accession>
<dbReference type="Pfam" id="PF25440">
    <property type="entry name" value="Beta-prop_RIC1_2nd"/>
    <property type="match status" value="1"/>
</dbReference>
<dbReference type="AlphaFoldDB" id="A0A4W6CLW4"/>
<reference evidence="5" key="2">
    <citation type="submission" date="2025-08" db="UniProtKB">
        <authorList>
            <consortium name="Ensembl"/>
        </authorList>
    </citation>
    <scope>IDENTIFICATION</scope>
</reference>
<name>A0A4W6CLW4_LATCA</name>
<dbReference type="GO" id="GO:0042147">
    <property type="term" value="P:retrograde transport, endosome to Golgi"/>
    <property type="evidence" value="ECO:0007669"/>
    <property type="project" value="TreeGrafter"/>
</dbReference>